<feature type="compositionally biased region" description="Acidic residues" evidence="2">
    <location>
        <begin position="478"/>
        <end position="492"/>
    </location>
</feature>
<evidence type="ECO:0000313" key="7">
    <source>
        <dbReference type="EMBL" id="KAK3929219.1"/>
    </source>
</evidence>
<feature type="domain" description="HTH psq-type" evidence="4">
    <location>
        <begin position="43"/>
        <end position="76"/>
    </location>
</feature>
<dbReference type="InterPro" id="IPR009057">
    <property type="entry name" value="Homeodomain-like_sf"/>
</dbReference>
<dbReference type="Gene3D" id="3.30.420.10">
    <property type="entry name" value="Ribonuclease H-like superfamily/Ribonuclease H"/>
    <property type="match status" value="1"/>
</dbReference>
<keyword evidence="9" id="KW-1185">Reference proteome</keyword>
<comment type="caution">
    <text evidence="7">The sequence shown here is derived from an EMBL/GenBank/DDBJ whole genome shotgun (WGS) entry which is preliminary data.</text>
</comment>
<dbReference type="EMBL" id="JAHWGI010001201">
    <property type="protein sequence ID" value="KAK3924791.1"/>
    <property type="molecule type" value="Genomic_DNA"/>
</dbReference>
<evidence type="ECO:0000259" key="3">
    <source>
        <dbReference type="Pfam" id="PF03184"/>
    </source>
</evidence>
<feature type="compositionally biased region" description="Low complexity" evidence="2">
    <location>
        <begin position="1"/>
        <end position="20"/>
    </location>
</feature>
<comment type="subcellular location">
    <subcellularLocation>
        <location evidence="1">Nucleus</location>
    </subcellularLocation>
</comment>
<proteinExistence type="predicted"/>
<dbReference type="EMBL" id="JAHWGI010001388">
    <property type="protein sequence ID" value="KAK3929219.1"/>
    <property type="molecule type" value="Genomic_DNA"/>
</dbReference>
<gene>
    <name evidence="8" type="ORF">KUF71_006382</name>
    <name evidence="5" type="ORF">KUF71_012914</name>
    <name evidence="6" type="ORF">KUF71_012925</name>
    <name evidence="7" type="ORF">KUF71_017679</name>
</gene>
<feature type="region of interest" description="Disordered" evidence="2">
    <location>
        <begin position="1"/>
        <end position="38"/>
    </location>
</feature>
<dbReference type="GO" id="GO:0003677">
    <property type="term" value="F:DNA binding"/>
    <property type="evidence" value="ECO:0007669"/>
    <property type="project" value="InterPro"/>
</dbReference>
<dbReference type="EMBL" id="JAHWGI010001423">
    <property type="protein sequence ID" value="KAK3931394.1"/>
    <property type="molecule type" value="Genomic_DNA"/>
</dbReference>
<protein>
    <submittedName>
        <fullName evidence="7">Pogo transposable element with KRAB domain</fullName>
    </submittedName>
</protein>
<evidence type="ECO:0000313" key="8">
    <source>
        <dbReference type="EMBL" id="KAK3931394.1"/>
    </source>
</evidence>
<dbReference type="AlphaFoldDB" id="A0AAE1HX08"/>
<dbReference type="InterPro" id="IPR036397">
    <property type="entry name" value="RNaseH_sf"/>
</dbReference>
<dbReference type="Gene3D" id="1.10.10.60">
    <property type="entry name" value="Homeodomain-like"/>
    <property type="match status" value="1"/>
</dbReference>
<evidence type="ECO:0000259" key="4">
    <source>
        <dbReference type="Pfam" id="PF05225"/>
    </source>
</evidence>
<dbReference type="InterPro" id="IPR007889">
    <property type="entry name" value="HTH_Psq"/>
</dbReference>
<accession>A0AAE1HX08</accession>
<evidence type="ECO:0000313" key="5">
    <source>
        <dbReference type="EMBL" id="KAK3924780.1"/>
    </source>
</evidence>
<dbReference type="PANTHER" id="PTHR19303:SF74">
    <property type="entry name" value="POGO TRANSPOSABLE ELEMENT WITH KRAB DOMAIN"/>
    <property type="match status" value="1"/>
</dbReference>
<dbReference type="GO" id="GO:0005634">
    <property type="term" value="C:nucleus"/>
    <property type="evidence" value="ECO:0007669"/>
    <property type="project" value="UniProtKB-SubCell"/>
</dbReference>
<dbReference type="InterPro" id="IPR004875">
    <property type="entry name" value="DDE_SF_endonuclease_dom"/>
</dbReference>
<dbReference type="PANTHER" id="PTHR19303">
    <property type="entry name" value="TRANSPOSON"/>
    <property type="match status" value="1"/>
</dbReference>
<dbReference type="EMBL" id="JAHWGI010001200">
    <property type="protein sequence ID" value="KAK3924780.1"/>
    <property type="molecule type" value="Genomic_DNA"/>
</dbReference>
<dbReference type="Proteomes" id="UP001219518">
    <property type="component" value="Unassembled WGS sequence"/>
</dbReference>
<dbReference type="Pfam" id="PF05225">
    <property type="entry name" value="HTH_psq"/>
    <property type="match status" value="1"/>
</dbReference>
<reference evidence="7" key="2">
    <citation type="journal article" date="2023" name="BMC Genomics">
        <title>Pest status, molecular evolution, and epigenetic factors derived from the genome assembly of Frankliniella fusca, a thysanopteran phytovirus vector.</title>
        <authorList>
            <person name="Catto M.A."/>
            <person name="Labadie P.E."/>
            <person name="Jacobson A.L."/>
            <person name="Kennedy G.G."/>
            <person name="Srinivasan R."/>
            <person name="Hunt B.G."/>
        </authorList>
    </citation>
    <scope>NUCLEOTIDE SEQUENCE</scope>
    <source>
        <strain evidence="7">PL_HMW_Pooled</strain>
    </source>
</reference>
<dbReference type="Pfam" id="PF03184">
    <property type="entry name" value="DDE_1"/>
    <property type="match status" value="1"/>
</dbReference>
<dbReference type="SUPFAM" id="SSF46689">
    <property type="entry name" value="Homeodomain-like"/>
    <property type="match status" value="1"/>
</dbReference>
<feature type="region of interest" description="Disordered" evidence="2">
    <location>
        <begin position="460"/>
        <end position="508"/>
    </location>
</feature>
<evidence type="ECO:0000256" key="2">
    <source>
        <dbReference type="SAM" id="MobiDB-lite"/>
    </source>
</evidence>
<evidence type="ECO:0000313" key="9">
    <source>
        <dbReference type="Proteomes" id="UP001219518"/>
    </source>
</evidence>
<organism evidence="7 9">
    <name type="scientific">Frankliniella fusca</name>
    <dbReference type="NCBI Taxonomy" id="407009"/>
    <lineage>
        <taxon>Eukaryota</taxon>
        <taxon>Metazoa</taxon>
        <taxon>Ecdysozoa</taxon>
        <taxon>Arthropoda</taxon>
        <taxon>Hexapoda</taxon>
        <taxon>Insecta</taxon>
        <taxon>Pterygota</taxon>
        <taxon>Neoptera</taxon>
        <taxon>Paraneoptera</taxon>
        <taxon>Thysanoptera</taxon>
        <taxon>Terebrantia</taxon>
        <taxon>Thripoidea</taxon>
        <taxon>Thripidae</taxon>
        <taxon>Frankliniella</taxon>
    </lineage>
</organism>
<name>A0AAE1HX08_9NEOP</name>
<evidence type="ECO:0000256" key="1">
    <source>
        <dbReference type="ARBA" id="ARBA00004123"/>
    </source>
</evidence>
<feature type="domain" description="DDE-1" evidence="3">
    <location>
        <begin position="229"/>
        <end position="361"/>
    </location>
</feature>
<dbReference type="InterPro" id="IPR050863">
    <property type="entry name" value="CenT-Element_Derived"/>
</dbReference>
<reference evidence="7" key="1">
    <citation type="submission" date="2021-07" db="EMBL/GenBank/DDBJ databases">
        <authorList>
            <person name="Catto M.A."/>
            <person name="Jacobson A."/>
            <person name="Kennedy G."/>
            <person name="Labadie P."/>
            <person name="Hunt B.G."/>
            <person name="Srinivasan R."/>
        </authorList>
    </citation>
    <scope>NUCLEOTIDE SEQUENCE</scope>
    <source>
        <strain evidence="7">PL_HMW_Pooled</strain>
        <tissue evidence="7">Head</tissue>
    </source>
</reference>
<sequence length="515" mass="57972">MARQRSSGAARPRAARPSTPVRIGAKPRGPRGRYFHTPSYPKRMEKAVLAVQRGMSVRQAAYVYNVRRSTLNDRTLKPSLRPTAGRPIVLSHTVEEAIVAHVSTQAEWGFPLCKLDLQLIVRDYLNAQQIVEKRFKDNTPGNAWLRCFFKRHPELRVSKPKLLSSSRAKVNPDQLKKYFQNLKESLEGVPPENIYNYDETNLADDPSQKTVEVRRDQKYPTKVLTSSKTATSLMIAGTATGELLPPYVVYRSKELSETWVTGGPPGTRYNRSRSGWFDRVIFTDWFRNILVPNARRKEGTKVVIGDNLSSHFSEEVFSLCREHNIRFVCLPANSTHILQPLDVAFFGPLKMSWRSILGQWKRSARHRSLTLPKPEFPGLLNKLMDSIKGRAECNLLSAFRATGINPLDPNEALKRVPGGLPSPTREEVFGRVSDTFVENLQELRYGTRAAVQRGRRLAVSPDKSWVQPGQGASANEVSSDDPDSPDTEEGGESEQASEPNVALEEKGRPVVVYIW</sequence>
<evidence type="ECO:0000313" key="6">
    <source>
        <dbReference type="EMBL" id="KAK3924791.1"/>
    </source>
</evidence>